<protein>
    <submittedName>
        <fullName evidence="2">SDR family oxidoreductase</fullName>
    </submittedName>
</protein>
<dbReference type="FunFam" id="3.40.50.720:FF:000084">
    <property type="entry name" value="Short-chain dehydrogenase reductase"/>
    <property type="match status" value="1"/>
</dbReference>
<dbReference type="EMBL" id="SBIW01000006">
    <property type="protein sequence ID" value="RWY51212.1"/>
    <property type="molecule type" value="Genomic_DNA"/>
</dbReference>
<dbReference type="PRINTS" id="PR00080">
    <property type="entry name" value="SDRFAMILY"/>
</dbReference>
<dbReference type="InterPro" id="IPR002347">
    <property type="entry name" value="SDR_fam"/>
</dbReference>
<accession>A0A444MND2</accession>
<gene>
    <name evidence="2" type="ORF">EPL05_14210</name>
</gene>
<dbReference type="Proteomes" id="UP000286701">
    <property type="component" value="Unassembled WGS sequence"/>
</dbReference>
<dbReference type="RefSeq" id="WP_128534631.1">
    <property type="nucleotide sequence ID" value="NZ_SBIW01000006.1"/>
</dbReference>
<dbReference type="PANTHER" id="PTHR42760:SF132">
    <property type="entry name" value="SHORT-CHAIN DEHYDROGENASE_REDUCTASE FAMILY PROTEIN"/>
    <property type="match status" value="1"/>
</dbReference>
<name>A0A444MND2_9SPHI</name>
<organism evidence="2 3">
    <name type="scientific">Mucilaginibacter gilvus</name>
    <dbReference type="NCBI Taxonomy" id="2305909"/>
    <lineage>
        <taxon>Bacteria</taxon>
        <taxon>Pseudomonadati</taxon>
        <taxon>Bacteroidota</taxon>
        <taxon>Sphingobacteriia</taxon>
        <taxon>Sphingobacteriales</taxon>
        <taxon>Sphingobacteriaceae</taxon>
        <taxon>Mucilaginibacter</taxon>
    </lineage>
</organism>
<comment type="caution">
    <text evidence="2">The sequence shown here is derived from an EMBL/GenBank/DDBJ whole genome shotgun (WGS) entry which is preliminary data.</text>
</comment>
<evidence type="ECO:0000256" key="1">
    <source>
        <dbReference type="ARBA" id="ARBA00006484"/>
    </source>
</evidence>
<dbReference type="InterPro" id="IPR036291">
    <property type="entry name" value="NAD(P)-bd_dom_sf"/>
</dbReference>
<sequence length="262" mass="28042">MKNETKSLTGKIAVITGAESGIGQAIAIEFSALGADVLIVYHEDEKAAKETLKAVEENGGKGLIHQTDVSDYKQVQKAFKVATDKLGTPYILVNSAGLDSSGKMVDEMDIAIFDQTIRANLYGTFYNCKEFIKLRKATGGQGKIINISSVHEDIPRAGAAEYCASKGAVRNLTRCLALELAEFKINVNNIAPGMVLTPMNQEAIDDPKVLAKAVESIPWKRAAEPWEIAKLAAYLVSEDASYAAGQTFTLDGALSQNLGQGA</sequence>
<dbReference type="AlphaFoldDB" id="A0A444MND2"/>
<dbReference type="PRINTS" id="PR00081">
    <property type="entry name" value="GDHRDH"/>
</dbReference>
<dbReference type="PROSITE" id="PS00061">
    <property type="entry name" value="ADH_SHORT"/>
    <property type="match status" value="1"/>
</dbReference>
<dbReference type="SUPFAM" id="SSF51735">
    <property type="entry name" value="NAD(P)-binding Rossmann-fold domains"/>
    <property type="match status" value="1"/>
</dbReference>
<dbReference type="Pfam" id="PF13561">
    <property type="entry name" value="adh_short_C2"/>
    <property type="match status" value="1"/>
</dbReference>
<reference evidence="2 3" key="1">
    <citation type="submission" date="2019-01" db="EMBL/GenBank/DDBJ databases">
        <title>Mucilaginibacter antarcticum sp. nov., isolated from antarctic soil.</title>
        <authorList>
            <person name="Yan Y.-Q."/>
            <person name="Du Z.-J."/>
        </authorList>
    </citation>
    <scope>NUCLEOTIDE SEQUENCE [LARGE SCALE GENOMIC DNA]</scope>
    <source>
        <strain evidence="2 3">F01003</strain>
    </source>
</reference>
<dbReference type="OrthoDB" id="9803333at2"/>
<dbReference type="Gene3D" id="3.40.50.720">
    <property type="entry name" value="NAD(P)-binding Rossmann-like Domain"/>
    <property type="match status" value="1"/>
</dbReference>
<dbReference type="PANTHER" id="PTHR42760">
    <property type="entry name" value="SHORT-CHAIN DEHYDROGENASES/REDUCTASES FAMILY MEMBER"/>
    <property type="match status" value="1"/>
</dbReference>
<dbReference type="InterPro" id="IPR020904">
    <property type="entry name" value="Sc_DH/Rdtase_CS"/>
</dbReference>
<dbReference type="GO" id="GO:0016616">
    <property type="term" value="F:oxidoreductase activity, acting on the CH-OH group of donors, NAD or NADP as acceptor"/>
    <property type="evidence" value="ECO:0007669"/>
    <property type="project" value="TreeGrafter"/>
</dbReference>
<evidence type="ECO:0000313" key="2">
    <source>
        <dbReference type="EMBL" id="RWY51212.1"/>
    </source>
</evidence>
<proteinExistence type="inferred from homology"/>
<keyword evidence="3" id="KW-1185">Reference proteome</keyword>
<comment type="similarity">
    <text evidence="1">Belongs to the short-chain dehydrogenases/reductases (SDR) family.</text>
</comment>
<evidence type="ECO:0000313" key="3">
    <source>
        <dbReference type="Proteomes" id="UP000286701"/>
    </source>
</evidence>